<name>E5XKU3_SEGRC</name>
<keyword evidence="1" id="KW-0732">Signal</keyword>
<dbReference type="HOGENOM" id="CLU_1123546_0_0_11"/>
<comment type="caution">
    <text evidence="2">The sequence shown here is derived from an EMBL/GenBank/DDBJ whole genome shotgun (WGS) entry which is preliminary data.</text>
</comment>
<gene>
    <name evidence="2" type="ORF">HMPREF9336_00112</name>
</gene>
<evidence type="ECO:0000256" key="1">
    <source>
        <dbReference type="SAM" id="SignalP"/>
    </source>
</evidence>
<accession>E5XKU3</accession>
<dbReference type="STRING" id="679197.HMPREF9336_00112"/>
<dbReference type="Proteomes" id="UP000004816">
    <property type="component" value="Unassembled WGS sequence"/>
</dbReference>
<proteinExistence type="predicted"/>
<evidence type="ECO:0000313" key="3">
    <source>
        <dbReference type="Proteomes" id="UP000004816"/>
    </source>
</evidence>
<evidence type="ECO:0000313" key="2">
    <source>
        <dbReference type="EMBL" id="EFV15028.1"/>
    </source>
</evidence>
<reference evidence="2 3" key="1">
    <citation type="journal article" date="2011" name="Stand. Genomic Sci.">
        <title>High quality draft genome sequence of Segniliparus rugosus CDC 945(T)= (ATCC BAA-974(T)).</title>
        <authorList>
            <person name="Earl A.M."/>
            <person name="Desjardins C.A."/>
            <person name="Fitzgerald M.G."/>
            <person name="Arachchi H.M."/>
            <person name="Zeng Q."/>
            <person name="Mehta T."/>
            <person name="Griggs A."/>
            <person name="Birren B.W."/>
            <person name="Toney N.C."/>
            <person name="Carr J."/>
            <person name="Posey J."/>
            <person name="Butler W.R."/>
        </authorList>
    </citation>
    <scope>NUCLEOTIDE SEQUENCE [LARGE SCALE GENOMIC DNA]</scope>
    <source>
        <strain evidence="3">ATCC BAA-974 / DSM 45345 / CCUG 50838 / CIP 108380 / JCM 13579 / CDC 945</strain>
    </source>
</reference>
<protein>
    <recommendedName>
        <fullName evidence="4">Lipoprotein</fullName>
    </recommendedName>
</protein>
<keyword evidence="3" id="KW-1185">Reference proteome</keyword>
<feature type="chain" id="PRO_5039624382" description="Lipoprotein" evidence="1">
    <location>
        <begin position="18"/>
        <end position="256"/>
    </location>
</feature>
<evidence type="ECO:0008006" key="4">
    <source>
        <dbReference type="Google" id="ProtNLM"/>
    </source>
</evidence>
<dbReference type="OrthoDB" id="4635854at2"/>
<dbReference type="RefSeq" id="WP_007466799.1">
    <property type="nucleotide sequence ID" value="NZ_KI391954.1"/>
</dbReference>
<dbReference type="eggNOG" id="ENOG50307V7">
    <property type="taxonomic scope" value="Bacteria"/>
</dbReference>
<dbReference type="AlphaFoldDB" id="E5XKU3"/>
<feature type="signal peptide" evidence="1">
    <location>
        <begin position="1"/>
        <end position="17"/>
    </location>
</feature>
<sequence>MSLGTALRPLVSALALAAVAGCGSVNPDSAAPATDAYKLLRYPKSQPVEPVDGNKVDPGIGRMLGVHPQEISGHITYLGKTSELPKEGALTLGTGPKPGDFQIGFFYGDDRFPYETIMFSWEPHAGTLNAMQIFNPLDTRMTLQCVVDGGLRLADTTKPGDRVALSGTCLGGTKLTGEFRVEGSRRAVWDGKPVELLATVADVQVSGPTTGTLHEVNDLVKGSNIAVNTTLDLNVTSQGVPLEEHMERHALPRVQE</sequence>
<organism evidence="2 3">
    <name type="scientific">Segniliparus rugosus (strain ATCC BAA-974 / DSM 45345 / CCUG 50838 / CIP 108380 / JCM 13579 / CDC 945)</name>
    <dbReference type="NCBI Taxonomy" id="679197"/>
    <lineage>
        <taxon>Bacteria</taxon>
        <taxon>Bacillati</taxon>
        <taxon>Actinomycetota</taxon>
        <taxon>Actinomycetes</taxon>
        <taxon>Mycobacteriales</taxon>
        <taxon>Segniliparaceae</taxon>
        <taxon>Segniliparus</taxon>
    </lineage>
</organism>
<dbReference type="EMBL" id="ACZI02000003">
    <property type="protein sequence ID" value="EFV15028.1"/>
    <property type="molecule type" value="Genomic_DNA"/>
</dbReference>